<dbReference type="RefSeq" id="XP_009053873.1">
    <property type="nucleotide sequence ID" value="XM_009055625.1"/>
</dbReference>
<dbReference type="GeneID" id="20231399"/>
<organism evidence="2 3">
    <name type="scientific">Lottia gigantea</name>
    <name type="common">Giant owl limpet</name>
    <dbReference type="NCBI Taxonomy" id="225164"/>
    <lineage>
        <taxon>Eukaryota</taxon>
        <taxon>Metazoa</taxon>
        <taxon>Spiralia</taxon>
        <taxon>Lophotrochozoa</taxon>
        <taxon>Mollusca</taxon>
        <taxon>Gastropoda</taxon>
        <taxon>Patellogastropoda</taxon>
        <taxon>Lottioidea</taxon>
        <taxon>Lottiidae</taxon>
        <taxon>Lottia</taxon>
    </lineage>
</organism>
<evidence type="ECO:0000256" key="1">
    <source>
        <dbReference type="ARBA" id="ARBA00009797"/>
    </source>
</evidence>
<dbReference type="PANTHER" id="PTHR14464:SF4">
    <property type="entry name" value="EXONUCLEASE V"/>
    <property type="match status" value="1"/>
</dbReference>
<dbReference type="Pfam" id="PF09810">
    <property type="entry name" value="Exo5"/>
    <property type="match status" value="3"/>
</dbReference>
<sequence length="305" mass="35459">DFKTPLQRFRPGYLWVSDLTKQNWCEQQLYYSFTVPGVMVEDKPSMKEGSSLHLARELAVHEPVPVKVTSNEDIWAVKVLNLLGTVQGFLNGVCLAREVPIFGAPYENGVFFVGLIDELRFDLELYTVTLSELKTKTYKSPPSKAQKSQHKLQVMLYKNLFDDLVKGQLSKETVSKHLRVDLSREFSDDVTKELEKHLIDFKNLNQLLDYLFQKFQALTCINQLEIEYVHQESKETLFHSSVDYDDAELESLLGHYVKFWKGEREVLGVDIEEAWKCGKCDFSDICVWREKKSQECSNKNRLKRK</sequence>
<name>V3ZV63_LOTGI</name>
<evidence type="ECO:0000313" key="2">
    <source>
        <dbReference type="EMBL" id="ESO95363.1"/>
    </source>
</evidence>
<dbReference type="HOGENOM" id="CLU_013225_0_0_1"/>
<dbReference type="CTD" id="20231399"/>
<dbReference type="Gene3D" id="3.90.320.10">
    <property type="match status" value="1"/>
</dbReference>
<dbReference type="PANTHER" id="PTHR14464">
    <property type="entry name" value="EXONUCLEASE V"/>
    <property type="match status" value="1"/>
</dbReference>
<dbReference type="InterPro" id="IPR011604">
    <property type="entry name" value="PDDEXK-like_dom_sf"/>
</dbReference>
<dbReference type="Proteomes" id="UP000030746">
    <property type="component" value="Unassembled WGS sequence"/>
</dbReference>
<dbReference type="AlphaFoldDB" id="V3ZV63"/>
<comment type="similarity">
    <text evidence="1">Belongs to the EXO5 family.</text>
</comment>
<dbReference type="GO" id="GO:0036297">
    <property type="term" value="P:interstrand cross-link repair"/>
    <property type="evidence" value="ECO:0007669"/>
    <property type="project" value="TreeGrafter"/>
</dbReference>
<proteinExistence type="inferred from homology"/>
<evidence type="ECO:0000313" key="3">
    <source>
        <dbReference type="Proteomes" id="UP000030746"/>
    </source>
</evidence>
<protein>
    <recommendedName>
        <fullName evidence="4">Exonuclease V</fullName>
    </recommendedName>
</protein>
<accession>V3ZV63</accession>
<keyword evidence="3" id="KW-1185">Reference proteome</keyword>
<dbReference type="GO" id="GO:0045145">
    <property type="term" value="F:single-stranded DNA 5'-3' DNA exonuclease activity"/>
    <property type="evidence" value="ECO:0007669"/>
    <property type="project" value="InterPro"/>
</dbReference>
<gene>
    <name evidence="2" type="ORF">LOTGIDRAFT_116801</name>
</gene>
<dbReference type="EMBL" id="KB201656">
    <property type="protein sequence ID" value="ESO95363.1"/>
    <property type="molecule type" value="Genomic_DNA"/>
</dbReference>
<dbReference type="KEGG" id="lgi:LOTGIDRAFT_116801"/>
<evidence type="ECO:0008006" key="4">
    <source>
        <dbReference type="Google" id="ProtNLM"/>
    </source>
</evidence>
<dbReference type="InterPro" id="IPR019190">
    <property type="entry name" value="EXOV"/>
</dbReference>
<dbReference type="GO" id="GO:0005634">
    <property type="term" value="C:nucleus"/>
    <property type="evidence" value="ECO:0007669"/>
    <property type="project" value="TreeGrafter"/>
</dbReference>
<feature type="non-terminal residue" evidence="2">
    <location>
        <position position="1"/>
    </location>
</feature>
<reference evidence="2 3" key="1">
    <citation type="journal article" date="2013" name="Nature">
        <title>Insights into bilaterian evolution from three spiralian genomes.</title>
        <authorList>
            <person name="Simakov O."/>
            <person name="Marletaz F."/>
            <person name="Cho S.J."/>
            <person name="Edsinger-Gonzales E."/>
            <person name="Havlak P."/>
            <person name="Hellsten U."/>
            <person name="Kuo D.H."/>
            <person name="Larsson T."/>
            <person name="Lv J."/>
            <person name="Arendt D."/>
            <person name="Savage R."/>
            <person name="Osoegawa K."/>
            <person name="de Jong P."/>
            <person name="Grimwood J."/>
            <person name="Chapman J.A."/>
            <person name="Shapiro H."/>
            <person name="Aerts A."/>
            <person name="Otillar R.P."/>
            <person name="Terry A.Y."/>
            <person name="Boore J.L."/>
            <person name="Grigoriev I.V."/>
            <person name="Lindberg D.R."/>
            <person name="Seaver E.C."/>
            <person name="Weisblat D.A."/>
            <person name="Putnam N.H."/>
            <person name="Rokhsar D.S."/>
        </authorList>
    </citation>
    <scope>NUCLEOTIDE SEQUENCE [LARGE SCALE GENOMIC DNA]</scope>
</reference>
<dbReference type="OrthoDB" id="354769at2759"/>
<dbReference type="OMA" id="CPDKPLG"/>